<name>A0A9P4S1G7_9PEZI</name>
<evidence type="ECO:0000313" key="4">
    <source>
        <dbReference type="Proteomes" id="UP000799429"/>
    </source>
</evidence>
<organism evidence="3 4">
    <name type="scientific">Patellaria atrata CBS 101060</name>
    <dbReference type="NCBI Taxonomy" id="1346257"/>
    <lineage>
        <taxon>Eukaryota</taxon>
        <taxon>Fungi</taxon>
        <taxon>Dikarya</taxon>
        <taxon>Ascomycota</taxon>
        <taxon>Pezizomycotina</taxon>
        <taxon>Dothideomycetes</taxon>
        <taxon>Dothideomycetes incertae sedis</taxon>
        <taxon>Patellariales</taxon>
        <taxon>Patellariaceae</taxon>
        <taxon>Patellaria</taxon>
    </lineage>
</organism>
<evidence type="ECO:0000256" key="2">
    <source>
        <dbReference type="SAM" id="SignalP"/>
    </source>
</evidence>
<dbReference type="EMBL" id="MU006118">
    <property type="protein sequence ID" value="KAF2834511.1"/>
    <property type="molecule type" value="Genomic_DNA"/>
</dbReference>
<keyword evidence="2" id="KW-0732">Signal</keyword>
<dbReference type="Proteomes" id="UP000799429">
    <property type="component" value="Unassembled WGS sequence"/>
</dbReference>
<sequence length="193" mass="20857">MASLRELFIAICLLPSLSLVTTLPIPDYIPEPDDPGPPPPGTPPEVLPAYEGPIPGGRPSNPPHFRVWIAAINGVEAQYVTASEDEQCLDDSHFSSGASSATSCDDSNGNVGMPAGTIINGKKVPIPGIPWNAPAKSLKGRRWVRDGGFKRHDSFDPSEGPELTEAQRIELKMLESRGWHFDDDTESETEMGR</sequence>
<reference evidence="3" key="1">
    <citation type="journal article" date="2020" name="Stud. Mycol.">
        <title>101 Dothideomycetes genomes: a test case for predicting lifestyles and emergence of pathogens.</title>
        <authorList>
            <person name="Haridas S."/>
            <person name="Albert R."/>
            <person name="Binder M."/>
            <person name="Bloem J."/>
            <person name="Labutti K."/>
            <person name="Salamov A."/>
            <person name="Andreopoulos B."/>
            <person name="Baker S."/>
            <person name="Barry K."/>
            <person name="Bills G."/>
            <person name="Bluhm B."/>
            <person name="Cannon C."/>
            <person name="Castanera R."/>
            <person name="Culley D."/>
            <person name="Daum C."/>
            <person name="Ezra D."/>
            <person name="Gonzalez J."/>
            <person name="Henrissat B."/>
            <person name="Kuo A."/>
            <person name="Liang C."/>
            <person name="Lipzen A."/>
            <person name="Lutzoni F."/>
            <person name="Magnuson J."/>
            <person name="Mondo S."/>
            <person name="Nolan M."/>
            <person name="Ohm R."/>
            <person name="Pangilinan J."/>
            <person name="Park H.-J."/>
            <person name="Ramirez L."/>
            <person name="Alfaro M."/>
            <person name="Sun H."/>
            <person name="Tritt A."/>
            <person name="Yoshinaga Y."/>
            <person name="Zwiers L.-H."/>
            <person name="Turgeon B."/>
            <person name="Goodwin S."/>
            <person name="Spatafora J."/>
            <person name="Crous P."/>
            <person name="Grigoriev I."/>
        </authorList>
    </citation>
    <scope>NUCLEOTIDE SEQUENCE</scope>
    <source>
        <strain evidence="3">CBS 101060</strain>
    </source>
</reference>
<comment type="caution">
    <text evidence="3">The sequence shown here is derived from an EMBL/GenBank/DDBJ whole genome shotgun (WGS) entry which is preliminary data.</text>
</comment>
<evidence type="ECO:0000256" key="1">
    <source>
        <dbReference type="SAM" id="MobiDB-lite"/>
    </source>
</evidence>
<proteinExistence type="predicted"/>
<feature type="region of interest" description="Disordered" evidence="1">
    <location>
        <begin position="28"/>
        <end position="58"/>
    </location>
</feature>
<feature type="compositionally biased region" description="Pro residues" evidence="1">
    <location>
        <begin position="35"/>
        <end position="46"/>
    </location>
</feature>
<protein>
    <submittedName>
        <fullName evidence="3">Uncharacterized protein</fullName>
    </submittedName>
</protein>
<accession>A0A9P4S1G7</accession>
<keyword evidence="4" id="KW-1185">Reference proteome</keyword>
<evidence type="ECO:0000313" key="3">
    <source>
        <dbReference type="EMBL" id="KAF2834511.1"/>
    </source>
</evidence>
<feature type="chain" id="PRO_5040139794" evidence="2">
    <location>
        <begin position="23"/>
        <end position="193"/>
    </location>
</feature>
<dbReference type="AlphaFoldDB" id="A0A9P4S1G7"/>
<gene>
    <name evidence="3" type="ORF">M501DRAFT_1020756</name>
</gene>
<feature type="signal peptide" evidence="2">
    <location>
        <begin position="1"/>
        <end position="22"/>
    </location>
</feature>